<dbReference type="Proteomes" id="UP000789920">
    <property type="component" value="Unassembled WGS sequence"/>
</dbReference>
<name>A0ACA9S447_9GLOM</name>
<accession>A0ACA9S447</accession>
<protein>
    <submittedName>
        <fullName evidence="1">26996_t:CDS:1</fullName>
    </submittedName>
</protein>
<evidence type="ECO:0000313" key="2">
    <source>
        <dbReference type="Proteomes" id="UP000789920"/>
    </source>
</evidence>
<reference evidence="1" key="1">
    <citation type="submission" date="2021-06" db="EMBL/GenBank/DDBJ databases">
        <authorList>
            <person name="Kallberg Y."/>
            <person name="Tangrot J."/>
            <person name="Rosling A."/>
        </authorList>
    </citation>
    <scope>NUCLEOTIDE SEQUENCE</scope>
    <source>
        <strain evidence="1">MA461A</strain>
    </source>
</reference>
<sequence>IILEDKTIAVKSRHILKDKLVLDKFVKYKPIKCGSSEIFIKDKLVIDENKKISDSKTIKDKTLKYRNMRISKI</sequence>
<gene>
    <name evidence="1" type="ORF">RPERSI_LOCUS26703</name>
</gene>
<dbReference type="EMBL" id="CAJVQC010091908">
    <property type="protein sequence ID" value="CAG8826291.1"/>
    <property type="molecule type" value="Genomic_DNA"/>
</dbReference>
<feature type="non-terminal residue" evidence="1">
    <location>
        <position position="1"/>
    </location>
</feature>
<evidence type="ECO:0000313" key="1">
    <source>
        <dbReference type="EMBL" id="CAG8826291.1"/>
    </source>
</evidence>
<keyword evidence="2" id="KW-1185">Reference proteome</keyword>
<comment type="caution">
    <text evidence="1">The sequence shown here is derived from an EMBL/GenBank/DDBJ whole genome shotgun (WGS) entry which is preliminary data.</text>
</comment>
<proteinExistence type="predicted"/>
<organism evidence="1 2">
    <name type="scientific">Racocetra persica</name>
    <dbReference type="NCBI Taxonomy" id="160502"/>
    <lineage>
        <taxon>Eukaryota</taxon>
        <taxon>Fungi</taxon>
        <taxon>Fungi incertae sedis</taxon>
        <taxon>Mucoromycota</taxon>
        <taxon>Glomeromycotina</taxon>
        <taxon>Glomeromycetes</taxon>
        <taxon>Diversisporales</taxon>
        <taxon>Gigasporaceae</taxon>
        <taxon>Racocetra</taxon>
    </lineage>
</organism>